<dbReference type="EMBL" id="CANHGI010000005">
    <property type="protein sequence ID" value="CAI5451103.1"/>
    <property type="molecule type" value="Genomic_DNA"/>
</dbReference>
<feature type="domain" description="C-type lectin" evidence="2">
    <location>
        <begin position="60"/>
        <end position="207"/>
    </location>
</feature>
<dbReference type="SMART" id="SM00034">
    <property type="entry name" value="CLECT"/>
    <property type="match status" value="1"/>
</dbReference>
<evidence type="ECO:0000313" key="3">
    <source>
        <dbReference type="EMBL" id="CAI5451103.1"/>
    </source>
</evidence>
<evidence type="ECO:0000256" key="1">
    <source>
        <dbReference type="SAM" id="SignalP"/>
    </source>
</evidence>
<accession>A0A9P1N4T9</accession>
<dbReference type="CDD" id="cd00037">
    <property type="entry name" value="CLECT"/>
    <property type="match status" value="1"/>
</dbReference>
<dbReference type="InterPro" id="IPR016186">
    <property type="entry name" value="C-type_lectin-like/link_sf"/>
</dbReference>
<reference evidence="3" key="1">
    <citation type="submission" date="2022-11" db="EMBL/GenBank/DDBJ databases">
        <authorList>
            <person name="Kikuchi T."/>
        </authorList>
    </citation>
    <scope>NUCLEOTIDE SEQUENCE</scope>
    <source>
        <strain evidence="3">PS1010</strain>
    </source>
</reference>
<protein>
    <recommendedName>
        <fullName evidence="2">C-type lectin domain-containing protein</fullName>
    </recommendedName>
</protein>
<dbReference type="OrthoDB" id="5815940at2759"/>
<organism evidence="3 4">
    <name type="scientific">Caenorhabditis angaria</name>
    <dbReference type="NCBI Taxonomy" id="860376"/>
    <lineage>
        <taxon>Eukaryota</taxon>
        <taxon>Metazoa</taxon>
        <taxon>Ecdysozoa</taxon>
        <taxon>Nematoda</taxon>
        <taxon>Chromadorea</taxon>
        <taxon>Rhabditida</taxon>
        <taxon>Rhabditina</taxon>
        <taxon>Rhabditomorpha</taxon>
        <taxon>Rhabditoidea</taxon>
        <taxon>Rhabditidae</taxon>
        <taxon>Peloderinae</taxon>
        <taxon>Caenorhabditis</taxon>
    </lineage>
</organism>
<keyword evidence="1" id="KW-0732">Signal</keyword>
<evidence type="ECO:0000259" key="2">
    <source>
        <dbReference type="PROSITE" id="PS50041"/>
    </source>
</evidence>
<dbReference type="PANTHER" id="PTHR23124">
    <property type="entry name" value="C-TYPE LECTIN DOMAIN-CONTAINING PROTEIN-RELATED-RELATED"/>
    <property type="match status" value="1"/>
</dbReference>
<keyword evidence="4" id="KW-1185">Reference proteome</keyword>
<dbReference type="InterPro" id="IPR001304">
    <property type="entry name" value="C-type_lectin-like"/>
</dbReference>
<feature type="signal peptide" evidence="1">
    <location>
        <begin position="1"/>
        <end position="19"/>
    </location>
</feature>
<name>A0A9P1N4T9_9PELO</name>
<sequence length="226" mass="24768">MKISFVVLSLFVFFAETFGATTTEPYCDELTTTTTAKKTTAKKITGYECPSGWGLFSRQKGKWCIKVFQNTLSQPSAKLNCQNVGAKLSGIENTNERAYIIKQGLGIVRSMNLKEGTLWVGGIRKTACSGSNKSAAGCVPWVNNAFEWIDGFTTLKKMFTWIPNQPDYYKNSETCIQMVISDKTPGTGGAKSGQMNDISCSKSTSTIELNYVRGYVCGKQATPIYG</sequence>
<dbReference type="InterPro" id="IPR016187">
    <property type="entry name" value="CTDL_fold"/>
</dbReference>
<gene>
    <name evidence="3" type="ORF">CAMP_LOCUS13740</name>
</gene>
<dbReference type="Gene3D" id="3.10.100.10">
    <property type="entry name" value="Mannose-Binding Protein A, subunit A"/>
    <property type="match status" value="1"/>
</dbReference>
<proteinExistence type="predicted"/>
<dbReference type="AlphaFoldDB" id="A0A9P1N4T9"/>
<comment type="caution">
    <text evidence="3">The sequence shown here is derived from an EMBL/GenBank/DDBJ whole genome shotgun (WGS) entry which is preliminary data.</text>
</comment>
<evidence type="ECO:0000313" key="4">
    <source>
        <dbReference type="Proteomes" id="UP001152747"/>
    </source>
</evidence>
<dbReference type="SUPFAM" id="SSF56436">
    <property type="entry name" value="C-type lectin-like"/>
    <property type="match status" value="1"/>
</dbReference>
<dbReference type="PROSITE" id="PS50041">
    <property type="entry name" value="C_TYPE_LECTIN_2"/>
    <property type="match status" value="1"/>
</dbReference>
<dbReference type="Proteomes" id="UP001152747">
    <property type="component" value="Unassembled WGS sequence"/>
</dbReference>
<feature type="chain" id="PRO_5040418318" description="C-type lectin domain-containing protein" evidence="1">
    <location>
        <begin position="20"/>
        <end position="226"/>
    </location>
</feature>